<proteinExistence type="predicted"/>
<dbReference type="AlphaFoldDB" id="A0A6J7HR22"/>
<dbReference type="EMBL" id="CAFBMH010000100">
    <property type="protein sequence ID" value="CAB4923481.1"/>
    <property type="molecule type" value="Genomic_DNA"/>
</dbReference>
<sequence>MPFLSASDAARELTVLARRFAAAFEWFASRATVGPSELRVRFATASRVLGEHAQTFAALVPESALLALARADGAAAELAPHASSGAVLESLHRAITEISGLATPIADGALVRAVGSALVDVTDLRLAVASLEERFGAV</sequence>
<protein>
    <submittedName>
        <fullName evidence="3">Unannotated protein</fullName>
    </submittedName>
</protein>
<accession>A0A6J7HR22</accession>
<evidence type="ECO:0000313" key="1">
    <source>
        <dbReference type="EMBL" id="CAB4754142.1"/>
    </source>
</evidence>
<evidence type="ECO:0000313" key="3">
    <source>
        <dbReference type="EMBL" id="CAB4923481.1"/>
    </source>
</evidence>
<reference evidence="3" key="1">
    <citation type="submission" date="2020-05" db="EMBL/GenBank/DDBJ databases">
        <authorList>
            <person name="Chiriac C."/>
            <person name="Salcher M."/>
            <person name="Ghai R."/>
            <person name="Kavagutti S V."/>
        </authorList>
    </citation>
    <scope>NUCLEOTIDE SEQUENCE</scope>
</reference>
<evidence type="ECO:0000313" key="2">
    <source>
        <dbReference type="EMBL" id="CAB4828972.1"/>
    </source>
</evidence>
<evidence type="ECO:0000313" key="4">
    <source>
        <dbReference type="EMBL" id="CAB4979518.1"/>
    </source>
</evidence>
<organism evidence="3">
    <name type="scientific">freshwater metagenome</name>
    <dbReference type="NCBI Taxonomy" id="449393"/>
    <lineage>
        <taxon>unclassified sequences</taxon>
        <taxon>metagenomes</taxon>
        <taxon>ecological metagenomes</taxon>
    </lineage>
</organism>
<gene>
    <name evidence="1" type="ORF">UFOPK2754_01978</name>
    <name evidence="2" type="ORF">UFOPK3139_01261</name>
    <name evidence="3" type="ORF">UFOPK3543_02226</name>
    <name evidence="4" type="ORF">UFOPK3967_00270</name>
</gene>
<dbReference type="EMBL" id="CAFABA010000044">
    <property type="protein sequence ID" value="CAB4828972.1"/>
    <property type="molecule type" value="Genomic_DNA"/>
</dbReference>
<dbReference type="EMBL" id="CAEZYR010000075">
    <property type="protein sequence ID" value="CAB4754142.1"/>
    <property type="molecule type" value="Genomic_DNA"/>
</dbReference>
<dbReference type="EMBL" id="CAFBOS010000009">
    <property type="protein sequence ID" value="CAB4979518.1"/>
    <property type="molecule type" value="Genomic_DNA"/>
</dbReference>
<name>A0A6J7HR22_9ZZZZ</name>